<reference evidence="12" key="1">
    <citation type="submission" date="2019-12" db="EMBL/GenBank/DDBJ databases">
        <title>Genome sequencing and annotation of Brassica cretica.</title>
        <authorList>
            <person name="Studholme D.J."/>
            <person name="Sarris P.F."/>
        </authorList>
    </citation>
    <scope>NUCLEOTIDE SEQUENCE</scope>
    <source>
        <strain evidence="13">PFS-001/15</strain>
        <strain evidence="12">PFS-102/07</strain>
        <tissue evidence="12">Leaf</tissue>
    </source>
</reference>
<dbReference type="Gene3D" id="3.40.50.1820">
    <property type="entry name" value="alpha/beta hydrolase"/>
    <property type="match status" value="1"/>
</dbReference>
<keyword evidence="8" id="KW-1015">Disulfide bond</keyword>
<keyword evidence="9" id="KW-0325">Glycoprotein</keyword>
<dbReference type="FunFam" id="3.40.50.1820:FF:000072">
    <property type="entry name" value="Serine carboxypeptidase-like 19"/>
    <property type="match status" value="1"/>
</dbReference>
<comment type="subcellular location">
    <subcellularLocation>
        <location evidence="1">Secreted</location>
    </subcellularLocation>
</comment>
<feature type="chain" id="PRO_5042775608" evidence="11">
    <location>
        <begin position="29"/>
        <end position="454"/>
    </location>
</feature>
<dbReference type="PANTHER" id="PTHR11802:SF457">
    <property type="entry name" value="SERINE CARBOXYPEPTIDASE-LIKE 1-RELATED"/>
    <property type="match status" value="1"/>
</dbReference>
<dbReference type="InterPro" id="IPR001563">
    <property type="entry name" value="Peptidase_S10"/>
</dbReference>
<evidence type="ECO:0000256" key="4">
    <source>
        <dbReference type="ARBA" id="ARBA00022645"/>
    </source>
</evidence>
<dbReference type="InterPro" id="IPR029058">
    <property type="entry name" value="AB_hydrolase_fold"/>
</dbReference>
<dbReference type="EMBL" id="QGKY02000164">
    <property type="protein sequence ID" value="KAF2594794.1"/>
    <property type="molecule type" value="Genomic_DNA"/>
</dbReference>
<keyword evidence="5" id="KW-0645">Protease</keyword>
<dbReference type="EMBL" id="QGKW02000276">
    <property type="protein sequence ID" value="KAF2608998.1"/>
    <property type="molecule type" value="Genomic_DNA"/>
</dbReference>
<evidence type="ECO:0000313" key="12">
    <source>
        <dbReference type="EMBL" id="KAF2594794.1"/>
    </source>
</evidence>
<dbReference type="GO" id="GO:0004185">
    <property type="term" value="F:serine-type carboxypeptidase activity"/>
    <property type="evidence" value="ECO:0007669"/>
    <property type="project" value="InterPro"/>
</dbReference>
<dbReference type="Proteomes" id="UP000712281">
    <property type="component" value="Unassembled WGS sequence"/>
</dbReference>
<evidence type="ECO:0000256" key="5">
    <source>
        <dbReference type="ARBA" id="ARBA00022670"/>
    </source>
</evidence>
<dbReference type="Gene3D" id="3.40.50.11320">
    <property type="match status" value="1"/>
</dbReference>
<proteinExistence type="inferred from homology"/>
<organism evidence="12">
    <name type="scientific">Brassica cretica</name>
    <name type="common">Mustard</name>
    <dbReference type="NCBI Taxonomy" id="69181"/>
    <lineage>
        <taxon>Eukaryota</taxon>
        <taxon>Viridiplantae</taxon>
        <taxon>Streptophyta</taxon>
        <taxon>Embryophyta</taxon>
        <taxon>Tracheophyta</taxon>
        <taxon>Spermatophyta</taxon>
        <taxon>Magnoliopsida</taxon>
        <taxon>eudicotyledons</taxon>
        <taxon>Gunneridae</taxon>
        <taxon>Pentapetalae</taxon>
        <taxon>rosids</taxon>
        <taxon>malvids</taxon>
        <taxon>Brassicales</taxon>
        <taxon>Brassicaceae</taxon>
        <taxon>Brassiceae</taxon>
        <taxon>Brassica</taxon>
    </lineage>
</organism>
<keyword evidence="4" id="KW-0121">Carboxypeptidase</keyword>
<evidence type="ECO:0000256" key="11">
    <source>
        <dbReference type="SAM" id="SignalP"/>
    </source>
</evidence>
<feature type="signal peptide" evidence="11">
    <location>
        <begin position="1"/>
        <end position="28"/>
    </location>
</feature>
<evidence type="ECO:0000256" key="3">
    <source>
        <dbReference type="ARBA" id="ARBA00022525"/>
    </source>
</evidence>
<keyword evidence="3" id="KW-0964">Secreted</keyword>
<evidence type="ECO:0000256" key="1">
    <source>
        <dbReference type="ARBA" id="ARBA00004613"/>
    </source>
</evidence>
<accession>A0A8S9KJA7</accession>
<protein>
    <submittedName>
        <fullName evidence="12">Uncharacterized protein</fullName>
    </submittedName>
</protein>
<keyword evidence="7" id="KW-0378">Hydrolase</keyword>
<gene>
    <name evidence="13" type="ORF">F2Q68_00045582</name>
    <name evidence="12" type="ORF">F2Q70_00044631</name>
</gene>
<dbReference type="GO" id="GO:0019748">
    <property type="term" value="P:secondary metabolic process"/>
    <property type="evidence" value="ECO:0007669"/>
    <property type="project" value="TreeGrafter"/>
</dbReference>
<dbReference type="PANTHER" id="PTHR11802">
    <property type="entry name" value="SERINE PROTEASE FAMILY S10 SERINE CARBOXYPEPTIDASE"/>
    <property type="match status" value="1"/>
</dbReference>
<dbReference type="PRINTS" id="PR00724">
    <property type="entry name" value="CRBOXYPTASEC"/>
</dbReference>
<dbReference type="SUPFAM" id="SSF53474">
    <property type="entry name" value="alpha/beta-Hydrolases"/>
    <property type="match status" value="2"/>
</dbReference>
<dbReference type="Pfam" id="PF00450">
    <property type="entry name" value="Peptidase_S10"/>
    <property type="match status" value="2"/>
</dbReference>
<dbReference type="GO" id="GO:0016747">
    <property type="term" value="F:acyltransferase activity, transferring groups other than amino-acyl groups"/>
    <property type="evidence" value="ECO:0007669"/>
    <property type="project" value="TreeGrafter"/>
</dbReference>
<comment type="function">
    <text evidence="10">Probable carboxypeptidase.</text>
</comment>
<evidence type="ECO:0000256" key="9">
    <source>
        <dbReference type="ARBA" id="ARBA00023180"/>
    </source>
</evidence>
<comment type="caution">
    <text evidence="12">The sequence shown here is derived from an EMBL/GenBank/DDBJ whole genome shotgun (WGS) entry which is preliminary data.</text>
</comment>
<evidence type="ECO:0000313" key="13">
    <source>
        <dbReference type="EMBL" id="KAF2608998.1"/>
    </source>
</evidence>
<evidence type="ECO:0000256" key="7">
    <source>
        <dbReference type="ARBA" id="ARBA00022801"/>
    </source>
</evidence>
<comment type="similarity">
    <text evidence="2">Belongs to the peptidase S10 family.</text>
</comment>
<keyword evidence="6 11" id="KW-0732">Signal</keyword>
<dbReference type="GO" id="GO:0006508">
    <property type="term" value="P:proteolysis"/>
    <property type="evidence" value="ECO:0007669"/>
    <property type="project" value="UniProtKB-KW"/>
</dbReference>
<dbReference type="AlphaFoldDB" id="A0A8S9KJA7"/>
<evidence type="ECO:0000256" key="8">
    <source>
        <dbReference type="ARBA" id="ARBA00023157"/>
    </source>
</evidence>
<evidence type="ECO:0000256" key="6">
    <source>
        <dbReference type="ARBA" id="ARBA00022729"/>
    </source>
</evidence>
<evidence type="ECO:0000256" key="10">
    <source>
        <dbReference type="ARBA" id="ARBA00037399"/>
    </source>
</evidence>
<evidence type="ECO:0000256" key="2">
    <source>
        <dbReference type="ARBA" id="ARBA00009431"/>
    </source>
</evidence>
<name>A0A8S9KJA7_BRACR</name>
<dbReference type="GO" id="GO:0005576">
    <property type="term" value="C:extracellular region"/>
    <property type="evidence" value="ECO:0007669"/>
    <property type="project" value="UniProtKB-SubCell"/>
</dbReference>
<sequence length="454" mass="51517">MAKDHVSSVLKSLFLLLLVFLSQHHADSASIVEFLPGFEGPLPFELETGYIGVGEEEEVQLFYYFIKSERNPEKDPLLLWLSGGPGYSSIYGLLFENGPVTIKHEVYNGTLPSLISTTYSWTKMSSIIFLDQPVGTGFSFSTQRVDTPPSDSGEARRIYEFLQKWLGKHEEYIPNPFYVGGDSYSGKVVDALVQEISKGINMMDDTCNHQCCKSPINLQGYMLGNLLTEFETDINHRIPYAREMALISDELYESMKKICGGRYVNVDPNNTECLKLVEEYNKCTETVKLYLISEPLCETETPDCSIYRYLLATYWANAESVRKALQIYKGSIGKWVQCKYGIPYTQDIISSVPYHMTNSISGYRSLIFREVHGHTAEYKPEESFIMFQRWISGQPLGDHDMAIPYLGTQAWIISLNYSVIEDKRPWMINNQLAGEVVIQQSINQTKALSCFNGG</sequence>